<comment type="subcellular location">
    <subcellularLocation>
        <location evidence="1">Membrane</location>
        <topology evidence="1">Multi-pass membrane protein</topology>
    </subcellularLocation>
</comment>
<evidence type="ECO:0000256" key="1">
    <source>
        <dbReference type="ARBA" id="ARBA00004141"/>
    </source>
</evidence>
<feature type="transmembrane region" description="Helical" evidence="7">
    <location>
        <begin position="166"/>
        <end position="184"/>
    </location>
</feature>
<dbReference type="Gene3D" id="1.20.1540.10">
    <property type="entry name" value="Rhomboid-like"/>
    <property type="match status" value="1"/>
</dbReference>
<dbReference type="GO" id="GO:0016020">
    <property type="term" value="C:membrane"/>
    <property type="evidence" value="ECO:0007669"/>
    <property type="project" value="UniProtKB-SubCell"/>
</dbReference>
<dbReference type="SUPFAM" id="SSF144091">
    <property type="entry name" value="Rhomboid-like"/>
    <property type="match status" value="1"/>
</dbReference>
<dbReference type="GO" id="GO:0004252">
    <property type="term" value="F:serine-type endopeptidase activity"/>
    <property type="evidence" value="ECO:0007669"/>
    <property type="project" value="InterPro"/>
</dbReference>
<dbReference type="Proteomes" id="UP000262939">
    <property type="component" value="Unassembled WGS sequence"/>
</dbReference>
<dbReference type="Pfam" id="PF01694">
    <property type="entry name" value="Rhomboid"/>
    <property type="match status" value="1"/>
</dbReference>
<keyword evidence="4" id="KW-0378">Hydrolase</keyword>
<feature type="domain" description="Peptidase S54 rhomboid" evidence="8">
    <location>
        <begin position="67"/>
        <end position="203"/>
    </location>
</feature>
<dbReference type="GO" id="GO:0006508">
    <property type="term" value="P:proteolysis"/>
    <property type="evidence" value="ECO:0007669"/>
    <property type="project" value="UniProtKB-KW"/>
</dbReference>
<evidence type="ECO:0000259" key="8">
    <source>
        <dbReference type="Pfam" id="PF01694"/>
    </source>
</evidence>
<gene>
    <name evidence="9" type="ORF">D0466_15940</name>
</gene>
<organism evidence="9 10">
    <name type="scientific">Peribacillus glennii</name>
    <dbReference type="NCBI Taxonomy" id="2303991"/>
    <lineage>
        <taxon>Bacteria</taxon>
        <taxon>Bacillati</taxon>
        <taxon>Bacillota</taxon>
        <taxon>Bacilli</taxon>
        <taxon>Bacillales</taxon>
        <taxon>Bacillaceae</taxon>
        <taxon>Peribacillus</taxon>
    </lineage>
</organism>
<evidence type="ECO:0000256" key="7">
    <source>
        <dbReference type="SAM" id="Phobius"/>
    </source>
</evidence>
<evidence type="ECO:0000256" key="5">
    <source>
        <dbReference type="ARBA" id="ARBA00022989"/>
    </source>
</evidence>
<keyword evidence="9" id="KW-0645">Protease</keyword>
<feature type="transmembrane region" description="Helical" evidence="7">
    <location>
        <begin position="135"/>
        <end position="154"/>
    </location>
</feature>
<dbReference type="InterPro" id="IPR022764">
    <property type="entry name" value="Peptidase_S54_rhomboid_dom"/>
</dbReference>
<comment type="similarity">
    <text evidence="2">Belongs to the peptidase S54 family.</text>
</comment>
<keyword evidence="3 7" id="KW-0812">Transmembrane</keyword>
<comment type="caution">
    <text evidence="9">The sequence shown here is derived from an EMBL/GenBank/DDBJ whole genome shotgun (WGS) entry which is preliminary data.</text>
</comment>
<dbReference type="PANTHER" id="PTHR43731">
    <property type="entry name" value="RHOMBOID PROTEASE"/>
    <property type="match status" value="1"/>
</dbReference>
<evidence type="ECO:0000256" key="6">
    <source>
        <dbReference type="ARBA" id="ARBA00023136"/>
    </source>
</evidence>
<evidence type="ECO:0000313" key="10">
    <source>
        <dbReference type="Proteomes" id="UP000262939"/>
    </source>
</evidence>
<accession>A0A372L955</accession>
<dbReference type="AlphaFoldDB" id="A0A372L955"/>
<sequence>MLGEGESFMLFVRHESFQEFLRAYPVTSAIVFMNAIMMLMTVLLGWFSGGEWIYRWGGLNKQWVMEGEVYRLVTYAFLHGGFMHFVSNMVFMVIAGPSIEKLLGRLRFTGLFFFSILMAALAIIIIPSAPYSVDIGASGFGYSLFGFYFYLILFKRNFIEKDSSKMIMAFIAIGWLTTLLVPNISIAAHLGGFAAGWIYAFFMNKSLNRLRLVNPKSFYR</sequence>
<dbReference type="InterPro" id="IPR035952">
    <property type="entry name" value="Rhomboid-like_sf"/>
</dbReference>
<protein>
    <submittedName>
        <fullName evidence="9">Rhomboid family intramembrane serine protease</fullName>
    </submittedName>
</protein>
<reference evidence="9 10" key="1">
    <citation type="submission" date="2018-08" db="EMBL/GenBank/DDBJ databases">
        <title>Bacillus chawlae sp. nov., Bacillus glennii sp. nov., and Bacillus saganii sp. nov. Isolated from the Vehicle Assembly Building at Kennedy Space Center where the Viking Spacecraft were Assembled.</title>
        <authorList>
            <person name="Seuylemezian A."/>
            <person name="Vaishampayan P."/>
        </authorList>
    </citation>
    <scope>NUCLEOTIDE SEQUENCE [LARGE SCALE GENOMIC DNA]</scope>
    <source>
        <strain evidence="9 10">V44-8</strain>
    </source>
</reference>
<evidence type="ECO:0000256" key="3">
    <source>
        <dbReference type="ARBA" id="ARBA00022692"/>
    </source>
</evidence>
<proteinExistence type="inferred from homology"/>
<dbReference type="EMBL" id="QVTD01000011">
    <property type="protein sequence ID" value="RFU62072.1"/>
    <property type="molecule type" value="Genomic_DNA"/>
</dbReference>
<keyword evidence="5 7" id="KW-1133">Transmembrane helix</keyword>
<dbReference type="InterPro" id="IPR050925">
    <property type="entry name" value="Rhomboid_protease_S54"/>
</dbReference>
<keyword evidence="6 7" id="KW-0472">Membrane</keyword>
<dbReference type="PANTHER" id="PTHR43731:SF14">
    <property type="entry name" value="PRESENILIN-ASSOCIATED RHOMBOID-LIKE PROTEIN, MITOCHONDRIAL"/>
    <property type="match status" value="1"/>
</dbReference>
<feature type="transmembrane region" description="Helical" evidence="7">
    <location>
        <begin position="69"/>
        <end position="96"/>
    </location>
</feature>
<evidence type="ECO:0000256" key="2">
    <source>
        <dbReference type="ARBA" id="ARBA00009045"/>
    </source>
</evidence>
<keyword evidence="10" id="KW-1185">Reference proteome</keyword>
<name>A0A372L955_9BACI</name>
<evidence type="ECO:0000256" key="4">
    <source>
        <dbReference type="ARBA" id="ARBA00022801"/>
    </source>
</evidence>
<feature type="transmembrane region" description="Helical" evidence="7">
    <location>
        <begin position="21"/>
        <end position="49"/>
    </location>
</feature>
<evidence type="ECO:0000313" key="9">
    <source>
        <dbReference type="EMBL" id="RFU62072.1"/>
    </source>
</evidence>
<feature type="transmembrane region" description="Helical" evidence="7">
    <location>
        <begin position="108"/>
        <end position="129"/>
    </location>
</feature>